<dbReference type="PANTHER" id="PTHR15239">
    <property type="entry name" value="NUCLEAR EXPORT MEDIATOR FACTOR NEMF"/>
    <property type="match status" value="1"/>
</dbReference>
<accession>A0A6M0IE78</accession>
<sequence>MHTNYYFLRQLAPALEMQLTGLRFVECFSQDRDEVVLVFAQAKGKQNYYKPFYIKATLRPDFSGILFPESVQRARINSVDLFDEVTSLIPDEEAALLEHGTGDTTINHRPGRAVVGVRSFLNERCLAILLDDNYTMLFKFFGNRPNLLAFRENTVIDLFNQKLVTDQQLVLDALDRPIDQSWDAFVRAGFDHRKLFPTFGKVVNEYIQKQNVAGGEQQWALIQDIVRQLENPRYHLIQFHHKPTLSLLPLDDQPTGDEAGQSRYRVFDDPIEAANRFFIAYNGLNTFEREKGDILRLLEKRRKRAEVLIDVNLQRMMDREEGASHEEIGHILMANLHDIPAGPGTKSPETVTLTDFYRDQPITIRLKPDLSPQKNAENYYRKAKNEKLEEDYLTAQIKSREEEMSTIDRQKIDLEAIQTLKALRRYSKLHSLLQDQPGGQGSSEGSSAPIFKEVIVDKFKILIGRNAKNNDLLTQKYAFKDDLWLHARDVSGSHVIIKYQAGKPFPKNVIKRAAELAAWNSKRRTDSLCPVIVTPKKFVRKPKGLAEGQVIVEKESSILVVPRE</sequence>
<dbReference type="GO" id="GO:0000049">
    <property type="term" value="F:tRNA binding"/>
    <property type="evidence" value="ECO:0007669"/>
    <property type="project" value="TreeGrafter"/>
</dbReference>
<dbReference type="Proteomes" id="UP000477386">
    <property type="component" value="Unassembled WGS sequence"/>
</dbReference>
<evidence type="ECO:0000259" key="1">
    <source>
        <dbReference type="Pfam" id="PF05670"/>
    </source>
</evidence>
<protein>
    <submittedName>
        <fullName evidence="2">DUF814 domain-containing protein</fullName>
    </submittedName>
</protein>
<evidence type="ECO:0000313" key="2">
    <source>
        <dbReference type="EMBL" id="NEU66514.1"/>
    </source>
</evidence>
<dbReference type="InterPro" id="IPR051608">
    <property type="entry name" value="RQC_Subunit_NEMF"/>
</dbReference>
<proteinExistence type="predicted"/>
<gene>
    <name evidence="2" type="ORF">GK091_06460</name>
</gene>
<dbReference type="PANTHER" id="PTHR15239:SF6">
    <property type="entry name" value="RIBOSOME QUALITY CONTROL COMPLEX SUBUNIT NEMF"/>
    <property type="match status" value="1"/>
</dbReference>
<name>A0A6M0IE78_9BACT</name>
<dbReference type="EMBL" id="JAAGNZ010000001">
    <property type="protein sequence ID" value="NEU66514.1"/>
    <property type="molecule type" value="Genomic_DNA"/>
</dbReference>
<comment type="caution">
    <text evidence="2">The sequence shown here is derived from an EMBL/GenBank/DDBJ whole genome shotgun (WGS) entry which is preliminary data.</text>
</comment>
<dbReference type="GO" id="GO:1990112">
    <property type="term" value="C:RQC complex"/>
    <property type="evidence" value="ECO:0007669"/>
    <property type="project" value="TreeGrafter"/>
</dbReference>
<evidence type="ECO:0000313" key="3">
    <source>
        <dbReference type="Proteomes" id="UP000477386"/>
    </source>
</evidence>
<dbReference type="GO" id="GO:0043023">
    <property type="term" value="F:ribosomal large subunit binding"/>
    <property type="evidence" value="ECO:0007669"/>
    <property type="project" value="TreeGrafter"/>
</dbReference>
<keyword evidence="3" id="KW-1185">Reference proteome</keyword>
<dbReference type="RefSeq" id="WP_164035774.1">
    <property type="nucleotide sequence ID" value="NZ_JAAGNZ010000001.1"/>
</dbReference>
<dbReference type="InterPro" id="IPR008532">
    <property type="entry name" value="NFACT_RNA-bd"/>
</dbReference>
<dbReference type="GO" id="GO:0072344">
    <property type="term" value="P:rescue of stalled ribosome"/>
    <property type="evidence" value="ECO:0007669"/>
    <property type="project" value="TreeGrafter"/>
</dbReference>
<organism evidence="2 3">
    <name type="scientific">Spirosoma agri</name>
    <dbReference type="NCBI Taxonomy" id="1987381"/>
    <lineage>
        <taxon>Bacteria</taxon>
        <taxon>Pseudomonadati</taxon>
        <taxon>Bacteroidota</taxon>
        <taxon>Cytophagia</taxon>
        <taxon>Cytophagales</taxon>
        <taxon>Cytophagaceae</taxon>
        <taxon>Spirosoma</taxon>
    </lineage>
</organism>
<feature type="domain" description="NFACT RNA-binding" evidence="1">
    <location>
        <begin position="457"/>
        <end position="553"/>
    </location>
</feature>
<dbReference type="Pfam" id="PF05670">
    <property type="entry name" value="NFACT-R_1"/>
    <property type="match status" value="1"/>
</dbReference>
<dbReference type="Pfam" id="PF05833">
    <property type="entry name" value="NFACT_N"/>
    <property type="match status" value="1"/>
</dbReference>
<reference evidence="2 3" key="1">
    <citation type="submission" date="2020-02" db="EMBL/GenBank/DDBJ databases">
        <title>Draft genome sequence of two Spirosoma agri KCTC 52727 and Spirosoma terrae KCTC 52035.</title>
        <authorList>
            <person name="Rojas J."/>
            <person name="Ambika Manirajan B."/>
            <person name="Ratering S."/>
            <person name="Suarez C."/>
            <person name="Schnell S."/>
        </authorList>
    </citation>
    <scope>NUCLEOTIDE SEQUENCE [LARGE SCALE GENOMIC DNA]</scope>
    <source>
        <strain evidence="2 3">KCTC 52727</strain>
    </source>
</reference>
<dbReference type="AlphaFoldDB" id="A0A6M0IE78"/>